<dbReference type="EMBL" id="BJKP01000042">
    <property type="protein sequence ID" value="GEA28665.1"/>
    <property type="molecule type" value="Genomic_DNA"/>
</dbReference>
<dbReference type="GO" id="GO:0006183">
    <property type="term" value="P:GTP biosynthetic process"/>
    <property type="evidence" value="ECO:0007669"/>
    <property type="project" value="TreeGrafter"/>
</dbReference>
<dbReference type="Pfam" id="PF00478">
    <property type="entry name" value="IMPDH"/>
    <property type="match status" value="1"/>
</dbReference>
<dbReference type="RefSeq" id="WP_151697052.1">
    <property type="nucleotide sequence ID" value="NZ_BJKP01000042.1"/>
</dbReference>
<dbReference type="NCBIfam" id="TIGR01304">
    <property type="entry name" value="IMP_DH_rel_2"/>
    <property type="match status" value="1"/>
</dbReference>
<dbReference type="Gene3D" id="3.20.20.70">
    <property type="entry name" value="Aldolase class I"/>
    <property type="match status" value="1"/>
</dbReference>
<dbReference type="InterPro" id="IPR005992">
    <property type="entry name" value="IMP_DH-rel2"/>
</dbReference>
<evidence type="ECO:0000256" key="2">
    <source>
        <dbReference type="ARBA" id="ARBA00023002"/>
    </source>
</evidence>
<dbReference type="SUPFAM" id="SSF51412">
    <property type="entry name" value="Inosine monophosphate dehydrogenase (IMPDH)"/>
    <property type="match status" value="1"/>
</dbReference>
<protein>
    <submittedName>
        <fullName evidence="5">Putative oxidoreductase/MSMEI_1564</fullName>
    </submittedName>
</protein>
<gene>
    <name evidence="5" type="ORF">MiAbW_03243</name>
</gene>
<feature type="domain" description="IMP dehydrogenase/GMP reductase" evidence="4">
    <location>
        <begin position="16"/>
        <end position="297"/>
    </location>
</feature>
<comment type="caution">
    <text evidence="5">The sequence shown here is derived from an EMBL/GenBank/DDBJ whole genome shotgun (WGS) entry which is preliminary data.</text>
</comment>
<evidence type="ECO:0000313" key="6">
    <source>
        <dbReference type="Proteomes" id="UP000376575"/>
    </source>
</evidence>
<dbReference type="Proteomes" id="UP000376575">
    <property type="component" value="Unassembled WGS sequence"/>
</dbReference>
<proteinExistence type="inferred from homology"/>
<evidence type="ECO:0000313" key="5">
    <source>
        <dbReference type="EMBL" id="GEA28665.1"/>
    </source>
</evidence>
<evidence type="ECO:0000256" key="3">
    <source>
        <dbReference type="ARBA" id="ARBA00023027"/>
    </source>
</evidence>
<evidence type="ECO:0000256" key="1">
    <source>
        <dbReference type="ARBA" id="ARBA00005502"/>
    </source>
</evidence>
<dbReference type="InterPro" id="IPR005990">
    <property type="entry name" value="IMP_DH"/>
</dbReference>
<dbReference type="GO" id="GO:0003938">
    <property type="term" value="F:IMP dehydrogenase activity"/>
    <property type="evidence" value="ECO:0007669"/>
    <property type="project" value="InterPro"/>
</dbReference>
<dbReference type="InterPro" id="IPR001093">
    <property type="entry name" value="IMP_DH_GMPRt"/>
</dbReference>
<dbReference type="InterPro" id="IPR013785">
    <property type="entry name" value="Aldolase_TIM"/>
</dbReference>
<dbReference type="SMART" id="SM01240">
    <property type="entry name" value="IMPDH"/>
    <property type="match status" value="1"/>
</dbReference>
<reference evidence="5 6" key="1">
    <citation type="journal article" date="2019" name="FEMS Microbiol. Lett.">
        <title>A novel salt-tolerant genotype illuminates the sucrose gene evolution in freshwater bloom-forming cyanobacterium Microcystis aeruginosa.</title>
        <authorList>
            <person name="Tanabe Y."/>
            <person name="Yamaguchi H."/>
            <person name="Sano T."/>
            <person name="Kawachi M."/>
        </authorList>
    </citation>
    <scope>NUCLEOTIDE SEQUENCE [LARGE SCALE GENOMIC DNA]</scope>
    <source>
        <strain evidence="5 6">NIES-4325</strain>
    </source>
</reference>
<dbReference type="PANTHER" id="PTHR11911">
    <property type="entry name" value="INOSINE-5-MONOPHOSPHATE DEHYDROGENASE RELATED"/>
    <property type="match status" value="1"/>
</dbReference>
<keyword evidence="3" id="KW-0520">NAD</keyword>
<dbReference type="AlphaFoldDB" id="A0A5J4FDV6"/>
<keyword evidence="2" id="KW-0560">Oxidoreductase</keyword>
<dbReference type="CDD" id="cd00381">
    <property type="entry name" value="IMPDH"/>
    <property type="match status" value="1"/>
</dbReference>
<organism evidence="5 6">
    <name type="scientific">Microcystis aeruginosa NIES-4325</name>
    <dbReference type="NCBI Taxonomy" id="2569534"/>
    <lineage>
        <taxon>Bacteria</taxon>
        <taxon>Bacillati</taxon>
        <taxon>Cyanobacteriota</taxon>
        <taxon>Cyanophyceae</taxon>
        <taxon>Oscillatoriophycideae</taxon>
        <taxon>Chroococcales</taxon>
        <taxon>Microcystaceae</taxon>
        <taxon>Microcystis</taxon>
    </lineage>
</organism>
<evidence type="ECO:0000259" key="4">
    <source>
        <dbReference type="Pfam" id="PF00478"/>
    </source>
</evidence>
<name>A0A5J4FDV6_MICAE</name>
<dbReference type="PANTHER" id="PTHR11911:SF85">
    <property type="entry name" value="INOSINE-5'-MONOPHOSPHATE DEHYDROGENASE"/>
    <property type="match status" value="1"/>
</dbReference>
<sequence length="387" mass="40144">MDTIIGRGKTARRAYGIDEIALVPGVRTLDPSLADTRWSLGNIEREIPIIASAMDGVVDTKMAVLLSELGALGVLNLEGIQTRYEDPNPILDRIAAVGKSEFVGLMQELYAEPIKPQLIELRIQEIQEKGGIAAVSLTPAGAVKYGAIVAQAAADLLFVQATVVSTAHLSPEAITPLDLVQMCQEMPIPVVLGNCVTYEVALNLMKTGAAGVLVGIGPGAACTSRGVLGVGVPQATAVADCAAARDDFFQETGKYVPVIADGGIITGGDICKCIACGADAVMIGSPIARSLEAPGRGFHWGMATPSPVLPRGTRISVGSTGTIAEILVGPAKLDDGTHNLLGALKTSMGTLGAKNLKEMQQVEVVIAPSLLTEGKVYQKAQQLGMGK</sequence>
<comment type="similarity">
    <text evidence="1">Belongs to the IMPDH/GMPR family.</text>
</comment>
<accession>A0A5J4FDV6</accession>